<dbReference type="AlphaFoldDB" id="A0AAI9ZIA3"/>
<accession>A0AAI9ZIA3</accession>
<keyword evidence="2" id="KW-0472">Membrane</keyword>
<evidence type="ECO:0000313" key="3">
    <source>
        <dbReference type="EMBL" id="KAK1624763.1"/>
    </source>
</evidence>
<feature type="region of interest" description="Disordered" evidence="1">
    <location>
        <begin position="46"/>
        <end position="74"/>
    </location>
</feature>
<keyword evidence="4" id="KW-1185">Reference proteome</keyword>
<reference evidence="3" key="1">
    <citation type="submission" date="2021-06" db="EMBL/GenBank/DDBJ databases">
        <title>Comparative genomics, transcriptomics and evolutionary studies reveal genomic signatures of adaptation to plant cell wall in hemibiotrophic fungi.</title>
        <authorList>
            <consortium name="DOE Joint Genome Institute"/>
            <person name="Baroncelli R."/>
            <person name="Diaz J.F."/>
            <person name="Benocci T."/>
            <person name="Peng M."/>
            <person name="Battaglia E."/>
            <person name="Haridas S."/>
            <person name="Andreopoulos W."/>
            <person name="Labutti K."/>
            <person name="Pangilinan J."/>
            <person name="Floch G.L."/>
            <person name="Makela M.R."/>
            <person name="Henrissat B."/>
            <person name="Grigoriev I.V."/>
            <person name="Crouch J.A."/>
            <person name="De Vries R.P."/>
            <person name="Sukno S.A."/>
            <person name="Thon M.R."/>
        </authorList>
    </citation>
    <scope>NUCLEOTIDE SEQUENCE</scope>
    <source>
        <strain evidence="3">CBS 102054</strain>
    </source>
</reference>
<dbReference type="RefSeq" id="XP_060440758.1">
    <property type="nucleotide sequence ID" value="XM_060591213.1"/>
</dbReference>
<protein>
    <submittedName>
        <fullName evidence="3">Uncharacterized protein</fullName>
    </submittedName>
</protein>
<dbReference type="Proteomes" id="UP001243989">
    <property type="component" value="Unassembled WGS sequence"/>
</dbReference>
<comment type="caution">
    <text evidence="3">The sequence shown here is derived from an EMBL/GenBank/DDBJ whole genome shotgun (WGS) entry which is preliminary data.</text>
</comment>
<evidence type="ECO:0000313" key="4">
    <source>
        <dbReference type="Proteomes" id="UP001243989"/>
    </source>
</evidence>
<evidence type="ECO:0000256" key="1">
    <source>
        <dbReference type="SAM" id="MobiDB-lite"/>
    </source>
</evidence>
<gene>
    <name evidence="3" type="ORF">BDP81DRAFT_437353</name>
</gene>
<evidence type="ECO:0000256" key="2">
    <source>
        <dbReference type="SAM" id="Phobius"/>
    </source>
</evidence>
<sequence length="74" mass="8203">MHCAFTQVTISLTSMFLLHSSTGMLFWLVIRDPRDTTLSSREAYAEISQYSAPPSRKSPGKQSKPRGRGEGATQ</sequence>
<feature type="transmembrane region" description="Helical" evidence="2">
    <location>
        <begin position="12"/>
        <end position="30"/>
    </location>
</feature>
<keyword evidence="2" id="KW-0812">Transmembrane</keyword>
<name>A0AAI9ZIA3_9PEZI</name>
<dbReference type="GeneID" id="85476075"/>
<dbReference type="EMBL" id="JAHMHQ010000023">
    <property type="protein sequence ID" value="KAK1624763.1"/>
    <property type="molecule type" value="Genomic_DNA"/>
</dbReference>
<proteinExistence type="predicted"/>
<organism evidence="3 4">
    <name type="scientific">Colletotrichum phormii</name>
    <dbReference type="NCBI Taxonomy" id="359342"/>
    <lineage>
        <taxon>Eukaryota</taxon>
        <taxon>Fungi</taxon>
        <taxon>Dikarya</taxon>
        <taxon>Ascomycota</taxon>
        <taxon>Pezizomycotina</taxon>
        <taxon>Sordariomycetes</taxon>
        <taxon>Hypocreomycetidae</taxon>
        <taxon>Glomerellales</taxon>
        <taxon>Glomerellaceae</taxon>
        <taxon>Colletotrichum</taxon>
        <taxon>Colletotrichum acutatum species complex</taxon>
    </lineage>
</organism>
<keyword evidence="2" id="KW-1133">Transmembrane helix</keyword>